<name>A0A857N896_9BACT</name>
<dbReference type="InterPro" id="IPR003439">
    <property type="entry name" value="ABC_transporter-like_ATP-bd"/>
</dbReference>
<evidence type="ECO:0000259" key="4">
    <source>
        <dbReference type="PROSITE" id="PS50893"/>
    </source>
</evidence>
<evidence type="ECO:0000313" key="6">
    <source>
        <dbReference type="Proteomes" id="UP000463983"/>
    </source>
</evidence>
<evidence type="ECO:0000256" key="1">
    <source>
        <dbReference type="ARBA" id="ARBA00022448"/>
    </source>
</evidence>
<dbReference type="Proteomes" id="UP000463983">
    <property type="component" value="Chromosome"/>
</dbReference>
<sequence length="322" mass="36649">MKDIISANKLTKTYQIPIKQGVLKSIFFSNNRELIAVDKIDFKVKQGESVALLGPNGAGKTTTLKMLTGLLYPTSGEIEVLGFTPTDRKREFLRQIALVMGNKSGLSWDLSAMQSFNLFKTIYQIPENILKNRLDEMTELLDIKDQLDTPIRKLSLGQRLKMELVGAILHRPKLLFLDEPTIGLDVVSKRKIRGFLRYLHKEEQTTILLTSHEMADIESVCDRTIIINHGQIVFDDTLEKLSHYYQDKKYLTVTFKKPVKEEKLQQLGNVISSRELSHTLEISKSTQSTVIAKLAEKFPVDDIDIQGVPLDEIIEDLFTQTK</sequence>
<dbReference type="Gene3D" id="3.40.50.300">
    <property type="entry name" value="P-loop containing nucleotide triphosphate hydrolases"/>
    <property type="match status" value="1"/>
</dbReference>
<dbReference type="GO" id="GO:0016887">
    <property type="term" value="F:ATP hydrolysis activity"/>
    <property type="evidence" value="ECO:0007669"/>
    <property type="project" value="InterPro"/>
</dbReference>
<dbReference type="PANTHER" id="PTHR42711:SF4">
    <property type="entry name" value="ABC TRANSPORTER RELATED"/>
    <property type="match status" value="1"/>
</dbReference>
<keyword evidence="3" id="KW-0067">ATP-binding</keyword>
<keyword evidence="2" id="KW-0547">Nucleotide-binding</keyword>
<dbReference type="InterPro" id="IPR050763">
    <property type="entry name" value="ABC_transporter_ATP-binding"/>
</dbReference>
<proteinExistence type="predicted"/>
<dbReference type="EMBL" id="CP047901">
    <property type="protein sequence ID" value="QHO63579.1"/>
    <property type="molecule type" value="Genomic_DNA"/>
</dbReference>
<dbReference type="AlphaFoldDB" id="A0A857N896"/>
<dbReference type="Pfam" id="PF00005">
    <property type="entry name" value="ABC_tran"/>
    <property type="match status" value="1"/>
</dbReference>
<dbReference type="PROSITE" id="PS50893">
    <property type="entry name" value="ABC_TRANSPORTER_2"/>
    <property type="match status" value="1"/>
</dbReference>
<organism evidence="5 6">
    <name type="scientific">Candidatus Chazhemtobacterium aquaticus</name>
    <dbReference type="NCBI Taxonomy" id="2715735"/>
    <lineage>
        <taxon>Bacteria</taxon>
        <taxon>Candidatus Chazhemtobacteraceae</taxon>
        <taxon>Candidatus Chazhemtobacterium</taxon>
    </lineage>
</organism>
<gene>
    <name evidence="5" type="ORF">MICH65_0598</name>
</gene>
<reference evidence="6" key="1">
    <citation type="journal article" date="2020" name="Microorganisms">
        <title>Complete Genome of a Member of a New Bacterial Lineage in the Microgenomates Group Reveals an Unusual Nucleotide Composition Disparity Between Two Strands of DNA and Limited Metabolic Potential.</title>
        <authorList>
            <person name="Kadnikov V.V."/>
            <person name="Mardanov A.V."/>
            <person name="Beletsky A.V."/>
            <person name="Karnachuk O.V."/>
            <person name="Ravin N.V."/>
        </authorList>
    </citation>
    <scope>NUCLEOTIDE SEQUENCE [LARGE SCALE GENOMIC DNA]</scope>
</reference>
<dbReference type="PANTHER" id="PTHR42711">
    <property type="entry name" value="ABC TRANSPORTER ATP-BINDING PROTEIN"/>
    <property type="match status" value="1"/>
</dbReference>
<keyword evidence="1" id="KW-0813">Transport</keyword>
<evidence type="ECO:0000256" key="2">
    <source>
        <dbReference type="ARBA" id="ARBA00022741"/>
    </source>
</evidence>
<dbReference type="SMART" id="SM00382">
    <property type="entry name" value="AAA"/>
    <property type="match status" value="1"/>
</dbReference>
<dbReference type="InterPro" id="IPR003593">
    <property type="entry name" value="AAA+_ATPase"/>
</dbReference>
<dbReference type="KEGG" id="caqa:MICH65_0598"/>
<evidence type="ECO:0000256" key="3">
    <source>
        <dbReference type="ARBA" id="ARBA00022840"/>
    </source>
</evidence>
<dbReference type="RefSeq" id="WP_161931955.1">
    <property type="nucleotide sequence ID" value="NZ_CP047901.1"/>
</dbReference>
<protein>
    <submittedName>
        <fullName evidence="5">ABC-type transport system, ATPase component</fullName>
    </submittedName>
</protein>
<keyword evidence="6" id="KW-1185">Reference proteome</keyword>
<evidence type="ECO:0000313" key="5">
    <source>
        <dbReference type="EMBL" id="QHO63579.1"/>
    </source>
</evidence>
<dbReference type="GO" id="GO:0005524">
    <property type="term" value="F:ATP binding"/>
    <property type="evidence" value="ECO:0007669"/>
    <property type="project" value="UniProtKB-KW"/>
</dbReference>
<accession>A0A857N896</accession>
<dbReference type="SUPFAM" id="SSF52540">
    <property type="entry name" value="P-loop containing nucleoside triphosphate hydrolases"/>
    <property type="match status" value="1"/>
</dbReference>
<feature type="domain" description="ABC transporter" evidence="4">
    <location>
        <begin position="21"/>
        <end position="254"/>
    </location>
</feature>
<dbReference type="InterPro" id="IPR027417">
    <property type="entry name" value="P-loop_NTPase"/>
</dbReference>